<dbReference type="EMBL" id="FQUC01000005">
    <property type="protein sequence ID" value="SHF32027.1"/>
    <property type="molecule type" value="Genomic_DNA"/>
</dbReference>
<evidence type="ECO:0000313" key="2">
    <source>
        <dbReference type="EMBL" id="SHF32027.1"/>
    </source>
</evidence>
<reference evidence="3" key="1">
    <citation type="submission" date="2016-11" db="EMBL/GenBank/DDBJ databases">
        <authorList>
            <person name="Varghese N."/>
            <person name="Submissions S."/>
        </authorList>
    </citation>
    <scope>NUCLEOTIDE SEQUENCE [LARGE SCALE GENOMIC DNA]</scope>
    <source>
        <strain evidence="3">DSM 27370</strain>
    </source>
</reference>
<dbReference type="AlphaFoldDB" id="A0A1M5APJ7"/>
<keyword evidence="1" id="KW-0472">Membrane</keyword>
<feature type="transmembrane region" description="Helical" evidence="1">
    <location>
        <begin position="109"/>
        <end position="130"/>
    </location>
</feature>
<dbReference type="Proteomes" id="UP000184480">
    <property type="component" value="Unassembled WGS sequence"/>
</dbReference>
<dbReference type="NCBIfam" id="NF037970">
    <property type="entry name" value="vanZ_1"/>
    <property type="match status" value="1"/>
</dbReference>
<feature type="transmembrane region" description="Helical" evidence="1">
    <location>
        <begin position="12"/>
        <end position="30"/>
    </location>
</feature>
<protein>
    <recommendedName>
        <fullName evidence="4">VanZ like family protein</fullName>
    </recommendedName>
</protein>
<keyword evidence="1" id="KW-1133">Transmembrane helix</keyword>
<evidence type="ECO:0008006" key="4">
    <source>
        <dbReference type="Google" id="ProtNLM"/>
    </source>
</evidence>
<feature type="transmembrane region" description="Helical" evidence="1">
    <location>
        <begin position="76"/>
        <end position="97"/>
    </location>
</feature>
<keyword evidence="1" id="KW-0812">Transmembrane</keyword>
<dbReference type="STRING" id="1346286.SAMN05444362_105117"/>
<dbReference type="OrthoDB" id="1524985at2"/>
<dbReference type="RefSeq" id="WP_062182388.1">
    <property type="nucleotide sequence ID" value="NZ_BBXL01000017.1"/>
</dbReference>
<gene>
    <name evidence="2" type="ORF">SAMN05444362_105117</name>
</gene>
<sequence length="135" mass="15439">MKFQLILRYASVPVIISLVILYLCCLIPPNDIPDVGFEFLIPTDKIVHFLMYMGLSGATAFNYIHAKRGHINMLKLLVFAFAFPILYGGLIEIIQHYYFPPRSGDWFDFLADALGALSALPFAFIFRNYLIKRSL</sequence>
<accession>A0A1M5APJ7</accession>
<evidence type="ECO:0000313" key="3">
    <source>
        <dbReference type="Proteomes" id="UP000184480"/>
    </source>
</evidence>
<feature type="transmembrane region" description="Helical" evidence="1">
    <location>
        <begin position="46"/>
        <end position="64"/>
    </location>
</feature>
<dbReference type="PANTHER" id="PTHR28008">
    <property type="entry name" value="DOMAIN PROTEIN, PUTATIVE (AFU_ORTHOLOGUE AFUA_3G10980)-RELATED"/>
    <property type="match status" value="1"/>
</dbReference>
<keyword evidence="3" id="KW-1185">Reference proteome</keyword>
<name>A0A1M5APJ7_9BACT</name>
<organism evidence="2 3">
    <name type="scientific">Dysgonomonas macrotermitis</name>
    <dbReference type="NCBI Taxonomy" id="1346286"/>
    <lineage>
        <taxon>Bacteria</taxon>
        <taxon>Pseudomonadati</taxon>
        <taxon>Bacteroidota</taxon>
        <taxon>Bacteroidia</taxon>
        <taxon>Bacteroidales</taxon>
        <taxon>Dysgonomonadaceae</taxon>
        <taxon>Dysgonomonas</taxon>
    </lineage>
</organism>
<evidence type="ECO:0000256" key="1">
    <source>
        <dbReference type="SAM" id="Phobius"/>
    </source>
</evidence>
<dbReference type="PANTHER" id="PTHR28008:SF1">
    <property type="entry name" value="DOMAIN PROTEIN, PUTATIVE (AFU_ORTHOLOGUE AFUA_3G10980)-RELATED"/>
    <property type="match status" value="1"/>
</dbReference>
<proteinExistence type="predicted"/>